<dbReference type="GO" id="GO:0005743">
    <property type="term" value="C:mitochondrial inner membrane"/>
    <property type="evidence" value="ECO:0007669"/>
    <property type="project" value="InterPro"/>
</dbReference>
<evidence type="ECO:0000313" key="3">
    <source>
        <dbReference type="Proteomes" id="UP000828390"/>
    </source>
</evidence>
<gene>
    <name evidence="2" type="ORF">DPMN_108399</name>
</gene>
<feature type="transmembrane region" description="Helical" evidence="1">
    <location>
        <begin position="50"/>
        <end position="68"/>
    </location>
</feature>
<reference evidence="2" key="1">
    <citation type="journal article" date="2019" name="bioRxiv">
        <title>The Genome of the Zebra Mussel, Dreissena polymorpha: A Resource for Invasive Species Research.</title>
        <authorList>
            <person name="McCartney M.A."/>
            <person name="Auch B."/>
            <person name="Kono T."/>
            <person name="Mallez S."/>
            <person name="Zhang Y."/>
            <person name="Obille A."/>
            <person name="Becker A."/>
            <person name="Abrahante J.E."/>
            <person name="Garbe J."/>
            <person name="Badalamenti J.P."/>
            <person name="Herman A."/>
            <person name="Mangelson H."/>
            <person name="Liachko I."/>
            <person name="Sullivan S."/>
            <person name="Sone E.D."/>
            <person name="Koren S."/>
            <person name="Silverstein K.A.T."/>
            <person name="Beckman K.B."/>
            <person name="Gohl D.M."/>
        </authorList>
    </citation>
    <scope>NUCLEOTIDE SEQUENCE</scope>
    <source>
        <strain evidence="2">Duluth1</strain>
        <tissue evidence="2">Whole animal</tissue>
    </source>
</reference>
<reference evidence="2" key="2">
    <citation type="submission" date="2020-11" db="EMBL/GenBank/DDBJ databases">
        <authorList>
            <person name="McCartney M.A."/>
            <person name="Auch B."/>
            <person name="Kono T."/>
            <person name="Mallez S."/>
            <person name="Becker A."/>
            <person name="Gohl D.M."/>
            <person name="Silverstein K.A.T."/>
            <person name="Koren S."/>
            <person name="Bechman K.B."/>
            <person name="Herman A."/>
            <person name="Abrahante J.E."/>
            <person name="Garbe J."/>
        </authorList>
    </citation>
    <scope>NUCLEOTIDE SEQUENCE</scope>
    <source>
        <strain evidence="2">Duluth1</strain>
        <tissue evidence="2">Whole animal</tissue>
    </source>
</reference>
<keyword evidence="1" id="KW-0472">Membrane</keyword>
<proteinExistence type="predicted"/>
<organism evidence="2 3">
    <name type="scientific">Dreissena polymorpha</name>
    <name type="common">Zebra mussel</name>
    <name type="synonym">Mytilus polymorpha</name>
    <dbReference type="NCBI Taxonomy" id="45954"/>
    <lineage>
        <taxon>Eukaryota</taxon>
        <taxon>Metazoa</taxon>
        <taxon>Spiralia</taxon>
        <taxon>Lophotrochozoa</taxon>
        <taxon>Mollusca</taxon>
        <taxon>Bivalvia</taxon>
        <taxon>Autobranchia</taxon>
        <taxon>Heteroconchia</taxon>
        <taxon>Euheterodonta</taxon>
        <taxon>Imparidentia</taxon>
        <taxon>Neoheterodontei</taxon>
        <taxon>Myida</taxon>
        <taxon>Dreissenoidea</taxon>
        <taxon>Dreissenidae</taxon>
        <taxon>Dreissena</taxon>
    </lineage>
</organism>
<dbReference type="Proteomes" id="UP000828390">
    <property type="component" value="Unassembled WGS sequence"/>
</dbReference>
<feature type="transmembrane region" description="Helical" evidence="1">
    <location>
        <begin position="21"/>
        <end position="38"/>
    </location>
</feature>
<dbReference type="OrthoDB" id="6329847at2759"/>
<dbReference type="InterPro" id="IPR009423">
    <property type="entry name" value="NDUC2"/>
</dbReference>
<dbReference type="Pfam" id="PF06374">
    <property type="entry name" value="NDUF_C2"/>
    <property type="match status" value="1"/>
</dbReference>
<protein>
    <recommendedName>
        <fullName evidence="4">NADH dehydrogenase [ubiquinone] 1 subunit C2</fullName>
    </recommendedName>
</protein>
<evidence type="ECO:0000313" key="2">
    <source>
        <dbReference type="EMBL" id="KAH3835061.1"/>
    </source>
</evidence>
<dbReference type="GO" id="GO:0006120">
    <property type="term" value="P:mitochondrial electron transport, NADH to ubiquinone"/>
    <property type="evidence" value="ECO:0007669"/>
    <property type="project" value="InterPro"/>
</dbReference>
<evidence type="ECO:0000256" key="1">
    <source>
        <dbReference type="SAM" id="Phobius"/>
    </source>
</evidence>
<evidence type="ECO:0008006" key="4">
    <source>
        <dbReference type="Google" id="ProtNLM"/>
    </source>
</evidence>
<accession>A0A9D4K920</accession>
<comment type="caution">
    <text evidence="2">The sequence shown here is derived from an EMBL/GenBank/DDBJ whole genome shotgun (WGS) entry which is preliminary data.</text>
</comment>
<sequence>MATYRKVEPLDGYKYEGRTPGIGEAIGLGIGIITYRALANRLPRIPPTPTLYFLPAFMAVGYLFGKQLTGIKTRWAMKNQLILEDYRAAHPEDFVRPPPVYYKDLLMPWIPIR</sequence>
<keyword evidence="1" id="KW-1133">Transmembrane helix</keyword>
<name>A0A9D4K920_DREPO</name>
<dbReference type="EMBL" id="JAIWYP010000004">
    <property type="protein sequence ID" value="KAH3835061.1"/>
    <property type="molecule type" value="Genomic_DNA"/>
</dbReference>
<dbReference type="AlphaFoldDB" id="A0A9D4K920"/>
<keyword evidence="3" id="KW-1185">Reference proteome</keyword>
<keyword evidence="1" id="KW-0812">Transmembrane</keyword>